<comment type="caution">
    <text evidence="1">The sequence shown here is derived from an EMBL/GenBank/DDBJ whole genome shotgun (WGS) entry which is preliminary data.</text>
</comment>
<reference evidence="1" key="1">
    <citation type="submission" date="2020-04" db="EMBL/GenBank/DDBJ databases">
        <authorList>
            <person name="Alioto T."/>
            <person name="Alioto T."/>
            <person name="Gomez Garrido J."/>
        </authorList>
    </citation>
    <scope>NUCLEOTIDE SEQUENCE</scope>
    <source>
        <strain evidence="1">A484AB</strain>
    </source>
</reference>
<sequence>MSKRAREENELRVEKHDSGFMGPLAMFATFPHNATFEESREVKINASPVNADADVYTFVHHNQPYGILRTEDATIRAKMRFRNVAGPHAVPAAGQIIAPLPLPLRLGWKSKEVHVNGDLIQPITAYESELNYVNYLLTRVPSGYNGFEKVCLGYLDTPGHMDDRTRIDSYTEATCVNKGAGRRGTLFDNGAENYVIDDIDLLGHNRRYLPSSMEIKVVLTRLEKVKYIFGTTADAQAAKMELHDLHVHIPVFKPVAQLAEAINESMIQKSEECKFYTTNYRYVAKPMAAGAQRVQWNDMFNGARPARTIVYVKTQARYNGAHQLNPNLMAFPDINQFAIKINEAIVPPEIHNSQEAYVELRRVLDRRYSEMPFSYDDYVSSYGMIVSDLTTNKDSYNQMLPNSTSGIVSLDMTFTQATGADQQLICIGEFRNQLNLGYHTRARNKYDY</sequence>
<dbReference type="AlphaFoldDB" id="A0A7D9JBD0"/>
<dbReference type="EMBL" id="CACRXK020013869">
    <property type="protein sequence ID" value="CAB4025872.1"/>
    <property type="molecule type" value="Genomic_DNA"/>
</dbReference>
<protein>
    <submittedName>
        <fullName evidence="1">Uncharacterized protein</fullName>
    </submittedName>
</protein>
<organism evidence="1 2">
    <name type="scientific">Paramuricea clavata</name>
    <name type="common">Red gorgonian</name>
    <name type="synonym">Violescent sea-whip</name>
    <dbReference type="NCBI Taxonomy" id="317549"/>
    <lineage>
        <taxon>Eukaryota</taxon>
        <taxon>Metazoa</taxon>
        <taxon>Cnidaria</taxon>
        <taxon>Anthozoa</taxon>
        <taxon>Octocorallia</taxon>
        <taxon>Malacalcyonacea</taxon>
        <taxon>Plexauridae</taxon>
        <taxon>Paramuricea</taxon>
    </lineage>
</organism>
<evidence type="ECO:0000313" key="1">
    <source>
        <dbReference type="EMBL" id="CAB4025872.1"/>
    </source>
</evidence>
<proteinExistence type="predicted"/>
<gene>
    <name evidence="1" type="ORF">PACLA_8A021844</name>
</gene>
<name>A0A7D9JBD0_PARCT</name>
<accession>A0A7D9JBD0</accession>
<evidence type="ECO:0000313" key="2">
    <source>
        <dbReference type="Proteomes" id="UP001152795"/>
    </source>
</evidence>
<keyword evidence="2" id="KW-1185">Reference proteome</keyword>
<dbReference type="Proteomes" id="UP001152795">
    <property type="component" value="Unassembled WGS sequence"/>
</dbReference>